<dbReference type="FunFam" id="1.20.1260.60:FF:000003">
    <property type="entry name" value="IST1-like protein isoform A"/>
    <property type="match status" value="1"/>
</dbReference>
<dbReference type="Proteomes" id="UP000775213">
    <property type="component" value="Unassembled WGS sequence"/>
</dbReference>
<sequence>MLSKSFKSGKCKTSLKLGISRIKLLKNRRDIQVKQLRRELAQLLATGQEQTARIRVEHVIREEKTLSAYDLIEIYCELIVARMPIIESQKSCPIDLKEAISSVIFASPRCADIPELMDARKQFVAKYGKEFVTSALELRPDCGVNRMIVEKLSAKTPDIETKMKILTAIAKEHDVKWDSKAFDEELQKPKEDLLNGSSSFAGANKMSMEPLNINFPPNVSQAESASKVYQTELPSKPTSFDSSSHANLRSTPLVPPPASNDSRESDGKARVPEVRDSYRREDTASFKHPTWKMEFNDAASAAQVAAESAERASIAARAAAELASRGNISRQNSNEPNVSSLHGSRDERPKRAVSSKLKGEHNESVNMEYDQVKGYEGMKEDVRKLSRDDLEEEISHHSRTSDEVMEYSSQMDNVRTFDSVRGSFSRMEMGNKKNDEGAFVEKNAEVNYDRSASASFMGTIDDEANWVPPIGMHGTGNHDNLMHNRPEIDAGERLFRYDSKEYVSNDYPAAVFDEYDPEPIDAKENLFDSFHEKQNGQSPIFAPSNSYINSNIFSGSRHESHPVTVEKVPSSKFDDSTSVAFDDSDGLTSESEDDTSSSLQNRTAQNSNLLHEKSGLGGDSHPREELQPLSSTKAKTLLGAEVKNHLEVSSSSVGVKDPEMPDELPSGGEFGLNFGRLTGGLRNRGYNHPPYTASSVVDSSVPSLKILGSAMSNTTDIISPREKPSTSSLIENDPSNPIMPLASTNLKSDEAKGSLSEEYTQGSRSNKTFSTDKSEKNTTGFGVKHSVSNHEKSRGYRGGDPNPSKQAPYDSTANAPEISEVLNEKIYSDKPRAKAYKELSSRMSKTDFDSDVDVEERDSKVNTESQGNASSSTTFKLSRRTKDFMSKPRTNLPISTGYSNSETENLSSGQSSAPEPPSQTVDKQNRKTWKPNSSADSMPEFSVQVNKKTTDPDTTSINSGNNKPSDSGVGTKSQETAPQKASHVHPKLPDYETFAAHFQSLRANRR</sequence>
<evidence type="ECO:0000313" key="4">
    <source>
        <dbReference type="Proteomes" id="UP000775213"/>
    </source>
</evidence>
<reference evidence="3 4" key="1">
    <citation type="journal article" date="2021" name="Hortic Res">
        <title>Chromosome-scale assembly of the Dendrobium chrysotoxum genome enhances the understanding of orchid evolution.</title>
        <authorList>
            <person name="Zhang Y."/>
            <person name="Zhang G.Q."/>
            <person name="Zhang D."/>
            <person name="Liu X.D."/>
            <person name="Xu X.Y."/>
            <person name="Sun W.H."/>
            <person name="Yu X."/>
            <person name="Zhu X."/>
            <person name="Wang Z.W."/>
            <person name="Zhao X."/>
            <person name="Zhong W.Y."/>
            <person name="Chen H."/>
            <person name="Yin W.L."/>
            <person name="Huang T."/>
            <person name="Niu S.C."/>
            <person name="Liu Z.J."/>
        </authorList>
    </citation>
    <scope>NUCLEOTIDE SEQUENCE [LARGE SCALE GENOMIC DNA]</scope>
    <source>
        <strain evidence="3">Lindl</strain>
    </source>
</reference>
<dbReference type="EMBL" id="JAGFBR010000017">
    <property type="protein sequence ID" value="KAH0451418.1"/>
    <property type="molecule type" value="Genomic_DNA"/>
</dbReference>
<dbReference type="Pfam" id="PF03398">
    <property type="entry name" value="Ist1"/>
    <property type="match status" value="1"/>
</dbReference>
<dbReference type="AlphaFoldDB" id="A0AAV7G6L1"/>
<protein>
    <recommendedName>
        <fullName evidence="5">IST1-like protein</fullName>
    </recommendedName>
</protein>
<dbReference type="PANTHER" id="PTHR12161">
    <property type="entry name" value="IST1 FAMILY MEMBER"/>
    <property type="match status" value="1"/>
</dbReference>
<evidence type="ECO:0008006" key="5">
    <source>
        <dbReference type="Google" id="ProtNLM"/>
    </source>
</evidence>
<feature type="region of interest" description="Disordered" evidence="2">
    <location>
        <begin position="715"/>
        <end position="990"/>
    </location>
</feature>
<dbReference type="Gene3D" id="1.20.1260.60">
    <property type="entry name" value="Vacuolar protein sorting-associated protein Ist1"/>
    <property type="match status" value="1"/>
</dbReference>
<feature type="region of interest" description="Disordered" evidence="2">
    <location>
        <begin position="323"/>
        <end position="362"/>
    </location>
</feature>
<feature type="compositionally biased region" description="Polar residues" evidence="2">
    <location>
        <begin position="224"/>
        <end position="250"/>
    </location>
</feature>
<feature type="region of interest" description="Disordered" evidence="2">
    <location>
        <begin position="224"/>
        <end position="282"/>
    </location>
</feature>
<feature type="compositionally biased region" description="Acidic residues" evidence="2">
    <location>
        <begin position="582"/>
        <end position="595"/>
    </location>
</feature>
<feature type="compositionally biased region" description="Polar residues" evidence="2">
    <location>
        <begin position="803"/>
        <end position="814"/>
    </location>
</feature>
<feature type="compositionally biased region" description="Polar residues" evidence="2">
    <location>
        <begin position="757"/>
        <end position="769"/>
    </location>
</feature>
<dbReference type="InterPro" id="IPR005061">
    <property type="entry name" value="Ist1"/>
</dbReference>
<accession>A0AAV7G6L1</accession>
<feature type="compositionally biased region" description="Polar residues" evidence="2">
    <location>
        <begin position="862"/>
        <end position="876"/>
    </location>
</feature>
<dbReference type="PANTHER" id="PTHR12161:SF13">
    <property type="entry name" value="REGULATOR OF VPS4 ACTIVITY IN THE MVB PATHWAY PROTEIN"/>
    <property type="match status" value="1"/>
</dbReference>
<organism evidence="3 4">
    <name type="scientific">Dendrobium chrysotoxum</name>
    <name type="common">Orchid</name>
    <dbReference type="NCBI Taxonomy" id="161865"/>
    <lineage>
        <taxon>Eukaryota</taxon>
        <taxon>Viridiplantae</taxon>
        <taxon>Streptophyta</taxon>
        <taxon>Embryophyta</taxon>
        <taxon>Tracheophyta</taxon>
        <taxon>Spermatophyta</taxon>
        <taxon>Magnoliopsida</taxon>
        <taxon>Liliopsida</taxon>
        <taxon>Asparagales</taxon>
        <taxon>Orchidaceae</taxon>
        <taxon>Epidendroideae</taxon>
        <taxon>Malaxideae</taxon>
        <taxon>Dendrobiinae</taxon>
        <taxon>Dendrobium</taxon>
    </lineage>
</organism>
<feature type="compositionally biased region" description="Polar residues" evidence="2">
    <location>
        <begin position="600"/>
        <end position="609"/>
    </location>
</feature>
<feature type="compositionally biased region" description="Polar residues" evidence="2">
    <location>
        <begin position="725"/>
        <end position="735"/>
    </location>
</feature>
<feature type="region of interest" description="Disordered" evidence="2">
    <location>
        <begin position="552"/>
        <end position="626"/>
    </location>
</feature>
<feature type="compositionally biased region" description="Polar residues" evidence="2">
    <location>
        <begin position="888"/>
        <end position="922"/>
    </location>
</feature>
<evidence type="ECO:0000256" key="1">
    <source>
        <dbReference type="ARBA" id="ARBA00005536"/>
    </source>
</evidence>
<proteinExistence type="inferred from homology"/>
<comment type="caution">
    <text evidence="3">The sequence shown here is derived from an EMBL/GenBank/DDBJ whole genome shotgun (WGS) entry which is preliminary data.</text>
</comment>
<name>A0AAV7G6L1_DENCH</name>
<feature type="region of interest" description="Disordered" evidence="2">
    <location>
        <begin position="648"/>
        <end position="668"/>
    </location>
</feature>
<comment type="similarity">
    <text evidence="1">Belongs to the IST1 family.</text>
</comment>
<dbReference type="InterPro" id="IPR042277">
    <property type="entry name" value="IST1-like"/>
</dbReference>
<dbReference type="GO" id="GO:0015031">
    <property type="term" value="P:protein transport"/>
    <property type="evidence" value="ECO:0007669"/>
    <property type="project" value="InterPro"/>
</dbReference>
<feature type="compositionally biased region" description="Polar residues" evidence="2">
    <location>
        <begin position="326"/>
        <end position="342"/>
    </location>
</feature>
<keyword evidence="4" id="KW-1185">Reference proteome</keyword>
<evidence type="ECO:0000256" key="2">
    <source>
        <dbReference type="SAM" id="MobiDB-lite"/>
    </source>
</evidence>
<feature type="compositionally biased region" description="Basic and acidic residues" evidence="2">
    <location>
        <begin position="822"/>
        <end position="848"/>
    </location>
</feature>
<gene>
    <name evidence="3" type="ORF">IEQ34_018717</name>
</gene>
<feature type="compositionally biased region" description="Basic and acidic residues" evidence="2">
    <location>
        <begin position="261"/>
        <end position="282"/>
    </location>
</feature>
<feature type="compositionally biased region" description="Polar residues" evidence="2">
    <location>
        <begin position="943"/>
        <end position="979"/>
    </location>
</feature>
<evidence type="ECO:0000313" key="3">
    <source>
        <dbReference type="EMBL" id="KAH0451418.1"/>
    </source>
</evidence>
<feature type="compositionally biased region" description="Basic and acidic residues" evidence="2">
    <location>
        <begin position="610"/>
        <end position="626"/>
    </location>
</feature>